<feature type="region of interest" description="Disordered" evidence="1">
    <location>
        <begin position="14"/>
        <end position="70"/>
    </location>
</feature>
<dbReference type="HOGENOM" id="CLU_1910109_0_0_1"/>
<dbReference type="PANTHER" id="PTHR34282:SF2">
    <property type="entry name" value="DUF3741 DOMAIN-CONTAINING PROTEIN"/>
    <property type="match status" value="1"/>
</dbReference>
<dbReference type="PANTHER" id="PTHR34282">
    <property type="entry name" value="OS01G0228800 PROTEIN-RELATED"/>
    <property type="match status" value="1"/>
</dbReference>
<reference evidence="2 3" key="1">
    <citation type="journal article" date="2005" name="PLoS Biol.">
        <title>The genomes of Oryza sativa: a history of duplications.</title>
        <authorList>
            <person name="Yu J."/>
            <person name="Wang J."/>
            <person name="Lin W."/>
            <person name="Li S."/>
            <person name="Li H."/>
            <person name="Zhou J."/>
            <person name="Ni P."/>
            <person name="Dong W."/>
            <person name="Hu S."/>
            <person name="Zeng C."/>
            <person name="Zhang J."/>
            <person name="Zhang Y."/>
            <person name="Li R."/>
            <person name="Xu Z."/>
            <person name="Li S."/>
            <person name="Li X."/>
            <person name="Zheng H."/>
            <person name="Cong L."/>
            <person name="Lin L."/>
            <person name="Yin J."/>
            <person name="Geng J."/>
            <person name="Li G."/>
            <person name="Shi J."/>
            <person name="Liu J."/>
            <person name="Lv H."/>
            <person name="Li J."/>
            <person name="Wang J."/>
            <person name="Deng Y."/>
            <person name="Ran L."/>
            <person name="Shi X."/>
            <person name="Wang X."/>
            <person name="Wu Q."/>
            <person name="Li C."/>
            <person name="Ren X."/>
            <person name="Wang J."/>
            <person name="Wang X."/>
            <person name="Li D."/>
            <person name="Liu D."/>
            <person name="Zhang X."/>
            <person name="Ji Z."/>
            <person name="Zhao W."/>
            <person name="Sun Y."/>
            <person name="Zhang Z."/>
            <person name="Bao J."/>
            <person name="Han Y."/>
            <person name="Dong L."/>
            <person name="Ji J."/>
            <person name="Chen P."/>
            <person name="Wu S."/>
            <person name="Liu J."/>
            <person name="Xiao Y."/>
            <person name="Bu D."/>
            <person name="Tan J."/>
            <person name="Yang L."/>
            <person name="Ye C."/>
            <person name="Zhang J."/>
            <person name="Xu J."/>
            <person name="Zhou Y."/>
            <person name="Yu Y."/>
            <person name="Zhang B."/>
            <person name="Zhuang S."/>
            <person name="Wei H."/>
            <person name="Liu B."/>
            <person name="Lei M."/>
            <person name="Yu H."/>
            <person name="Li Y."/>
            <person name="Xu H."/>
            <person name="Wei S."/>
            <person name="He X."/>
            <person name="Fang L."/>
            <person name="Zhang Z."/>
            <person name="Zhang Y."/>
            <person name="Huang X."/>
            <person name="Su Z."/>
            <person name="Tong W."/>
            <person name="Li J."/>
            <person name="Tong Z."/>
            <person name="Li S."/>
            <person name="Ye J."/>
            <person name="Wang L."/>
            <person name="Fang L."/>
            <person name="Lei T."/>
            <person name="Chen C."/>
            <person name="Chen H."/>
            <person name="Xu Z."/>
            <person name="Li H."/>
            <person name="Huang H."/>
            <person name="Zhang F."/>
            <person name="Xu H."/>
            <person name="Li N."/>
            <person name="Zhao C."/>
            <person name="Li S."/>
            <person name="Dong L."/>
            <person name="Huang Y."/>
            <person name="Li L."/>
            <person name="Xi Y."/>
            <person name="Qi Q."/>
            <person name="Li W."/>
            <person name="Zhang B."/>
            <person name="Hu W."/>
            <person name="Zhang Y."/>
            <person name="Tian X."/>
            <person name="Jiao Y."/>
            <person name="Liang X."/>
            <person name="Jin J."/>
            <person name="Gao L."/>
            <person name="Zheng W."/>
            <person name="Hao B."/>
            <person name="Liu S."/>
            <person name="Wang W."/>
            <person name="Yuan L."/>
            <person name="Cao M."/>
            <person name="McDermott J."/>
            <person name="Samudrala R."/>
            <person name="Wang J."/>
            <person name="Wong G.K."/>
            <person name="Yang H."/>
        </authorList>
    </citation>
    <scope>NUCLEOTIDE SEQUENCE [LARGE SCALE GENOMIC DNA]</scope>
    <source>
        <strain evidence="3">cv. 93-11</strain>
    </source>
</reference>
<dbReference type="Gramene" id="BGIOSGA002087-TA">
    <property type="protein sequence ID" value="BGIOSGA002087-PA"/>
    <property type="gene ID" value="BGIOSGA002087"/>
</dbReference>
<sequence length="133" mass="14836">MDLQDSLTMLEKFQTASRSMRVSNKKRRPEGCERSPDTSGFRGALSEASNAKKMVGRSASSGLDGELTNSTDELKRVIKDSFYRKNILSAYELHREFIQVDGPSTEHSATPSDESCQSVVDWDTEPSIDGKER</sequence>
<evidence type="ECO:0000256" key="1">
    <source>
        <dbReference type="SAM" id="MobiDB-lite"/>
    </source>
</evidence>
<evidence type="ECO:0000313" key="3">
    <source>
        <dbReference type="Proteomes" id="UP000007015"/>
    </source>
</evidence>
<feature type="compositionally biased region" description="Polar residues" evidence="1">
    <location>
        <begin position="105"/>
        <end position="118"/>
    </location>
</feature>
<dbReference type="EMBL" id="CM000126">
    <property type="protein sequence ID" value="EAY73117.1"/>
    <property type="molecule type" value="Genomic_DNA"/>
</dbReference>
<feature type="region of interest" description="Disordered" evidence="1">
    <location>
        <begin position="102"/>
        <end position="133"/>
    </location>
</feature>
<dbReference type="AlphaFoldDB" id="A2WMC1"/>
<name>A2WMC1_ORYSI</name>
<protein>
    <submittedName>
        <fullName evidence="2">Uncharacterized protein</fullName>
    </submittedName>
</protein>
<dbReference type="Proteomes" id="UP000007015">
    <property type="component" value="Chromosome 1"/>
</dbReference>
<gene>
    <name evidence="2" type="ORF">OsI_00991</name>
</gene>
<proteinExistence type="predicted"/>
<accession>A2WMC1</accession>
<keyword evidence="3" id="KW-1185">Reference proteome</keyword>
<evidence type="ECO:0000313" key="2">
    <source>
        <dbReference type="EMBL" id="EAY73117.1"/>
    </source>
</evidence>
<organism evidence="2 3">
    <name type="scientific">Oryza sativa subsp. indica</name>
    <name type="common">Rice</name>
    <dbReference type="NCBI Taxonomy" id="39946"/>
    <lineage>
        <taxon>Eukaryota</taxon>
        <taxon>Viridiplantae</taxon>
        <taxon>Streptophyta</taxon>
        <taxon>Embryophyta</taxon>
        <taxon>Tracheophyta</taxon>
        <taxon>Spermatophyta</taxon>
        <taxon>Magnoliopsida</taxon>
        <taxon>Liliopsida</taxon>
        <taxon>Poales</taxon>
        <taxon>Poaceae</taxon>
        <taxon>BOP clade</taxon>
        <taxon>Oryzoideae</taxon>
        <taxon>Oryzeae</taxon>
        <taxon>Oryzinae</taxon>
        <taxon>Oryza</taxon>
        <taxon>Oryza sativa</taxon>
    </lineage>
</organism>